<dbReference type="InterPro" id="IPR001128">
    <property type="entry name" value="Cyt_P450"/>
</dbReference>
<evidence type="ECO:0000256" key="5">
    <source>
        <dbReference type="PIRSR" id="PIRSR602401-1"/>
    </source>
</evidence>
<feature type="region of interest" description="Disordered" evidence="7">
    <location>
        <begin position="216"/>
        <end position="235"/>
    </location>
</feature>
<proteinExistence type="inferred from homology"/>
<keyword evidence="4 5" id="KW-0408">Iron</keyword>
<evidence type="ECO:0000313" key="10">
    <source>
        <dbReference type="EMBL" id="KAE9968447.1"/>
    </source>
</evidence>
<name>A0A8H3VJB6_VENIN</name>
<dbReference type="GO" id="GO:0016705">
    <property type="term" value="F:oxidoreductase activity, acting on paired donors, with incorporation or reduction of molecular oxygen"/>
    <property type="evidence" value="ECO:0007669"/>
    <property type="project" value="InterPro"/>
</dbReference>
<keyword evidence="13" id="KW-1185">Reference proteome</keyword>
<evidence type="ECO:0000313" key="13">
    <source>
        <dbReference type="Proteomes" id="UP000490939"/>
    </source>
</evidence>
<dbReference type="PRINTS" id="PR00385">
    <property type="entry name" value="P450"/>
</dbReference>
<dbReference type="InterPro" id="IPR002401">
    <property type="entry name" value="Cyt_P450_E_grp-I"/>
</dbReference>
<dbReference type="PROSITE" id="PS00086">
    <property type="entry name" value="CYTOCHROME_P450"/>
    <property type="match status" value="1"/>
</dbReference>
<dbReference type="PANTHER" id="PTHR24305:SF166">
    <property type="entry name" value="CYTOCHROME P450 12A4, MITOCHONDRIAL-RELATED"/>
    <property type="match status" value="1"/>
</dbReference>
<keyword evidence="8" id="KW-1133">Transmembrane helix</keyword>
<keyword evidence="6" id="KW-0503">Monooxygenase</keyword>
<evidence type="ECO:0000313" key="9">
    <source>
        <dbReference type="EMBL" id="KAE9966581.1"/>
    </source>
</evidence>
<keyword evidence="5 6" id="KW-0349">Heme</keyword>
<dbReference type="Pfam" id="PF00067">
    <property type="entry name" value="p450"/>
    <property type="match status" value="1"/>
</dbReference>
<dbReference type="InterPro" id="IPR050121">
    <property type="entry name" value="Cytochrome_P450_monoxygenase"/>
</dbReference>
<dbReference type="PANTHER" id="PTHR24305">
    <property type="entry name" value="CYTOCHROME P450"/>
    <property type="match status" value="1"/>
</dbReference>
<keyword evidence="6" id="KW-0560">Oxidoreductase</keyword>
<keyword evidence="8" id="KW-0812">Transmembrane</keyword>
<evidence type="ECO:0000256" key="6">
    <source>
        <dbReference type="RuleBase" id="RU000461"/>
    </source>
</evidence>
<evidence type="ECO:0000313" key="12">
    <source>
        <dbReference type="Proteomes" id="UP000447873"/>
    </source>
</evidence>
<dbReference type="GO" id="GO:0020037">
    <property type="term" value="F:heme binding"/>
    <property type="evidence" value="ECO:0007669"/>
    <property type="project" value="InterPro"/>
</dbReference>
<reference evidence="11 13" key="1">
    <citation type="submission" date="2019-07" db="EMBL/GenBank/DDBJ databases">
        <title>Venturia inaequalis Genome Resource.</title>
        <authorList>
            <person name="Lichtner F.J."/>
        </authorList>
    </citation>
    <scope>NUCLEOTIDE SEQUENCE [LARGE SCALE GENOMIC DNA]</scope>
    <source>
        <strain evidence="10 12">120213</strain>
        <strain evidence="9">Bline_iso_100314</strain>
        <strain evidence="11 13">DMI_063113</strain>
    </source>
</reference>
<dbReference type="EMBL" id="WNWS01000407">
    <property type="protein sequence ID" value="KAE9968447.1"/>
    <property type="molecule type" value="Genomic_DNA"/>
</dbReference>
<feature type="binding site" description="axial binding residue" evidence="5">
    <location>
        <position position="485"/>
    </location>
    <ligand>
        <name>heme</name>
        <dbReference type="ChEBI" id="CHEBI:30413"/>
    </ligand>
    <ligandPart>
        <name>Fe</name>
        <dbReference type="ChEBI" id="CHEBI:18248"/>
    </ligandPart>
</feature>
<gene>
    <name evidence="9" type="ORF">BLS_006923</name>
    <name evidence="11" type="ORF">EG327_002155</name>
    <name evidence="10" type="ORF">EG328_007549</name>
</gene>
<evidence type="ECO:0000256" key="8">
    <source>
        <dbReference type="SAM" id="Phobius"/>
    </source>
</evidence>
<evidence type="ECO:0000256" key="3">
    <source>
        <dbReference type="ARBA" id="ARBA00022723"/>
    </source>
</evidence>
<organism evidence="11 13">
    <name type="scientific">Venturia inaequalis</name>
    <name type="common">Apple scab fungus</name>
    <dbReference type="NCBI Taxonomy" id="5025"/>
    <lineage>
        <taxon>Eukaryota</taxon>
        <taxon>Fungi</taxon>
        <taxon>Dikarya</taxon>
        <taxon>Ascomycota</taxon>
        <taxon>Pezizomycotina</taxon>
        <taxon>Dothideomycetes</taxon>
        <taxon>Pleosporomycetidae</taxon>
        <taxon>Venturiales</taxon>
        <taxon>Venturiaceae</taxon>
        <taxon>Venturia</taxon>
    </lineage>
</organism>
<dbReference type="Proteomes" id="UP000490939">
    <property type="component" value="Unassembled WGS sequence"/>
</dbReference>
<evidence type="ECO:0008006" key="14">
    <source>
        <dbReference type="Google" id="ProtNLM"/>
    </source>
</evidence>
<evidence type="ECO:0000256" key="7">
    <source>
        <dbReference type="SAM" id="MobiDB-lite"/>
    </source>
</evidence>
<keyword evidence="3 5" id="KW-0479">Metal-binding</keyword>
<comment type="similarity">
    <text evidence="2 6">Belongs to the cytochrome P450 family.</text>
</comment>
<keyword evidence="8" id="KW-0472">Membrane</keyword>
<accession>A0A8H3VJB6</accession>
<dbReference type="EMBL" id="WNWQ01000521">
    <property type="protein sequence ID" value="KAE9966581.1"/>
    <property type="molecule type" value="Genomic_DNA"/>
</dbReference>
<evidence type="ECO:0000256" key="2">
    <source>
        <dbReference type="ARBA" id="ARBA00010617"/>
    </source>
</evidence>
<dbReference type="EMBL" id="WNWR01000164">
    <property type="protein sequence ID" value="KAE9989885.1"/>
    <property type="molecule type" value="Genomic_DNA"/>
</dbReference>
<feature type="transmembrane region" description="Helical" evidence="8">
    <location>
        <begin position="9"/>
        <end position="29"/>
    </location>
</feature>
<dbReference type="AlphaFoldDB" id="A0A8H3VJB6"/>
<comment type="cofactor">
    <cofactor evidence="1 5">
        <name>heme</name>
        <dbReference type="ChEBI" id="CHEBI:30413"/>
    </cofactor>
</comment>
<dbReference type="PRINTS" id="PR00463">
    <property type="entry name" value="EP450I"/>
</dbReference>
<evidence type="ECO:0000256" key="1">
    <source>
        <dbReference type="ARBA" id="ARBA00001971"/>
    </source>
</evidence>
<dbReference type="Gene3D" id="1.10.630.10">
    <property type="entry name" value="Cytochrome P450"/>
    <property type="match status" value="1"/>
</dbReference>
<dbReference type="Proteomes" id="UP000433883">
    <property type="component" value="Unassembled WGS sequence"/>
</dbReference>
<protein>
    <recommendedName>
        <fullName evidence="14">Cytochrome P450</fullName>
    </recommendedName>
</protein>
<dbReference type="SUPFAM" id="SSF48264">
    <property type="entry name" value="Cytochrome P450"/>
    <property type="match status" value="1"/>
</dbReference>
<dbReference type="InterPro" id="IPR017972">
    <property type="entry name" value="Cyt_P450_CS"/>
</dbReference>
<comment type="caution">
    <text evidence="11">The sequence shown here is derived from an EMBL/GenBank/DDBJ whole genome shotgun (WGS) entry which is preliminary data.</text>
</comment>
<dbReference type="GO" id="GO:0005506">
    <property type="term" value="F:iron ion binding"/>
    <property type="evidence" value="ECO:0007669"/>
    <property type="project" value="InterPro"/>
</dbReference>
<dbReference type="GO" id="GO:0004497">
    <property type="term" value="F:monooxygenase activity"/>
    <property type="evidence" value="ECO:0007669"/>
    <property type="project" value="UniProtKB-KW"/>
</dbReference>
<dbReference type="Proteomes" id="UP000447873">
    <property type="component" value="Unassembled WGS sequence"/>
</dbReference>
<dbReference type="InterPro" id="IPR036396">
    <property type="entry name" value="Cyt_P450_sf"/>
</dbReference>
<evidence type="ECO:0000256" key="4">
    <source>
        <dbReference type="ARBA" id="ARBA00023004"/>
    </source>
</evidence>
<sequence>MKAFQSDPIAIVGASVAAALCLRLLYHLYIAPLFSPLRHLPKPNQGSVWLRLIHEPRVPEMEEWVDKVPHNGLIRYFGLFNRERILIASPEAAKDLLATSTYKFIKPELQHILAYNVTGHGLLIQEGTEHKEARKNMSPAFSPAQMKKTFPVLWKTTVHMLNRFPYENGPSAPSDPVSGPKRDGVTSLTRLVSAASIDMIGQFGSNVSFQALDNFQRPKGTKRTKGTSSNASDDPKKRFGRAFIELFKMTKRGQLTLRAASIIGTNIALHLPLPAVNTINSIMGVVRGTAEQIVSKRVSSVHDSKHDGSVKEPNDMLQQLINSGHFSQQDMVEQTIHFFAAATETGVATILWTIHLLSRHLDWQTRLRDEIRSSIEFPDELAADPAPELRLRNLKCLKAVCEEILRFHSVNTLLWRECIEPATIVGTPIPKGSQVVYSPWVMGRDPKLWGPDAREFKPERWLDVSKENSRHPYSFLAFGGGSRRCIGEQYGRDQLLCFVAGLVGRFEFHPIAHHEGTDDGTEVGDNFALTLFKVYEDWNIRYRQIPGW</sequence>
<evidence type="ECO:0000313" key="11">
    <source>
        <dbReference type="EMBL" id="KAE9989885.1"/>
    </source>
</evidence>